<dbReference type="SMART" id="SM00028">
    <property type="entry name" value="TPR"/>
    <property type="match status" value="3"/>
</dbReference>
<organism evidence="3 4">
    <name type="scientific">Urochloa decumbens</name>
    <dbReference type="NCBI Taxonomy" id="240449"/>
    <lineage>
        <taxon>Eukaryota</taxon>
        <taxon>Viridiplantae</taxon>
        <taxon>Streptophyta</taxon>
        <taxon>Embryophyta</taxon>
        <taxon>Tracheophyta</taxon>
        <taxon>Spermatophyta</taxon>
        <taxon>Magnoliopsida</taxon>
        <taxon>Liliopsida</taxon>
        <taxon>Poales</taxon>
        <taxon>Poaceae</taxon>
        <taxon>PACMAD clade</taxon>
        <taxon>Panicoideae</taxon>
        <taxon>Panicodae</taxon>
        <taxon>Paniceae</taxon>
        <taxon>Melinidinae</taxon>
        <taxon>Urochloa</taxon>
    </lineage>
</organism>
<dbReference type="Gene3D" id="1.25.40.10">
    <property type="entry name" value="Tetratricopeptide repeat domain"/>
    <property type="match status" value="1"/>
</dbReference>
<dbReference type="SUPFAM" id="SSF48403">
    <property type="entry name" value="Ankyrin repeat"/>
    <property type="match status" value="1"/>
</dbReference>
<feature type="repeat" description="ANK" evidence="1">
    <location>
        <begin position="131"/>
        <end position="163"/>
    </location>
</feature>
<protein>
    <submittedName>
        <fullName evidence="3">Uncharacterized protein</fullName>
    </submittedName>
</protein>
<accession>A0ABC8ZWW1</accession>
<evidence type="ECO:0000313" key="3">
    <source>
        <dbReference type="EMBL" id="CAL4969321.1"/>
    </source>
</evidence>
<dbReference type="InterPro" id="IPR019734">
    <property type="entry name" value="TPR_rpt"/>
</dbReference>
<dbReference type="PRINTS" id="PR01415">
    <property type="entry name" value="ANKYRIN"/>
</dbReference>
<dbReference type="SMART" id="SM00248">
    <property type="entry name" value="ANK"/>
    <property type="match status" value="5"/>
</dbReference>
<dbReference type="InterPro" id="IPR011990">
    <property type="entry name" value="TPR-like_helical_dom_sf"/>
</dbReference>
<feature type="repeat" description="ANK" evidence="1">
    <location>
        <begin position="98"/>
        <end position="130"/>
    </location>
</feature>
<keyword evidence="4" id="KW-1185">Reference proteome</keyword>
<sequence>MAPPPRRFQLPIFSDAAAVTSMYDMLFHAAYDGDLRHFKTGRLVRALDKGRGRLREAVEAARLDGVGALHVAAVAGSLEVCSYMVEGLRVGVDPVDDEGRTPLFCAIEGENVEVVKYLLNHGANQDKADHEGQTPLHSAAAIGDCEMVELLIAKGAYVDPVAVGGTPLHVAATKGQDSTMKILLEHNADCNKMDMIFGVTPLFAAINVGSVKCVKLLVEAGADINEDCMFSAFFESMNGLDVSSECLNFLLETTAAGAEHANKGKIAKLKSLGSEAVETKDYPSASEFYTKAMDLDPDDASLFSNRSLCWLRMGDGQKALLDARECRRMRPDWPKACYRQGAALMLLKDYGSACEALFDGFKLDPENADIEHALREAMESLKISQGNKVK</sequence>
<feature type="repeat" description="TPR" evidence="2">
    <location>
        <begin position="266"/>
        <end position="299"/>
    </location>
</feature>
<dbReference type="InterPro" id="IPR051616">
    <property type="entry name" value="Cul2-RING_E3_ligase_SR"/>
</dbReference>
<keyword evidence="1" id="KW-0040">ANK repeat</keyword>
<dbReference type="PANTHER" id="PTHR46224">
    <property type="entry name" value="ANKYRIN REPEAT FAMILY PROTEIN"/>
    <property type="match status" value="1"/>
</dbReference>
<feature type="repeat" description="ANK" evidence="1">
    <location>
        <begin position="163"/>
        <end position="195"/>
    </location>
</feature>
<reference evidence="4" key="1">
    <citation type="submission" date="2024-06" db="EMBL/GenBank/DDBJ databases">
        <authorList>
            <person name="Ryan C."/>
        </authorList>
    </citation>
    <scope>NUCLEOTIDE SEQUENCE [LARGE SCALE GENOMIC DNA]</scope>
</reference>
<dbReference type="InterPro" id="IPR036770">
    <property type="entry name" value="Ankyrin_rpt-contain_sf"/>
</dbReference>
<keyword evidence="2" id="KW-0802">TPR repeat</keyword>
<dbReference type="AlphaFoldDB" id="A0ABC8ZWW1"/>
<dbReference type="PROSITE" id="PS50088">
    <property type="entry name" value="ANK_REPEAT"/>
    <property type="match status" value="4"/>
</dbReference>
<dbReference type="Pfam" id="PF12796">
    <property type="entry name" value="Ank_2"/>
    <property type="match status" value="2"/>
</dbReference>
<feature type="repeat" description="ANK" evidence="1">
    <location>
        <begin position="197"/>
        <end position="225"/>
    </location>
</feature>
<gene>
    <name evidence="3" type="ORF">URODEC1_LOCUS49561</name>
</gene>
<dbReference type="InterPro" id="IPR002110">
    <property type="entry name" value="Ankyrin_rpt"/>
</dbReference>
<dbReference type="EMBL" id="OZ075112">
    <property type="protein sequence ID" value="CAL4969321.1"/>
    <property type="molecule type" value="Genomic_DNA"/>
</dbReference>
<dbReference type="Proteomes" id="UP001497457">
    <property type="component" value="Chromosome 2b"/>
</dbReference>
<evidence type="ECO:0000256" key="1">
    <source>
        <dbReference type="PROSITE-ProRule" id="PRU00023"/>
    </source>
</evidence>
<dbReference type="PANTHER" id="PTHR46224:SF68">
    <property type="entry name" value="OS08G0325400 PROTEIN"/>
    <property type="match status" value="1"/>
</dbReference>
<dbReference type="PROSITE" id="PS50297">
    <property type="entry name" value="ANK_REP_REGION"/>
    <property type="match status" value="4"/>
</dbReference>
<dbReference type="PROSITE" id="PS50005">
    <property type="entry name" value="TPR"/>
    <property type="match status" value="1"/>
</dbReference>
<name>A0ABC8ZWW1_9POAL</name>
<dbReference type="SUPFAM" id="SSF48452">
    <property type="entry name" value="TPR-like"/>
    <property type="match status" value="1"/>
</dbReference>
<proteinExistence type="predicted"/>
<dbReference type="Gene3D" id="1.25.40.20">
    <property type="entry name" value="Ankyrin repeat-containing domain"/>
    <property type="match status" value="1"/>
</dbReference>
<evidence type="ECO:0000256" key="2">
    <source>
        <dbReference type="PROSITE-ProRule" id="PRU00339"/>
    </source>
</evidence>
<evidence type="ECO:0000313" key="4">
    <source>
        <dbReference type="Proteomes" id="UP001497457"/>
    </source>
</evidence>
<reference evidence="3 4" key="2">
    <citation type="submission" date="2024-10" db="EMBL/GenBank/DDBJ databases">
        <authorList>
            <person name="Ryan C."/>
        </authorList>
    </citation>
    <scope>NUCLEOTIDE SEQUENCE [LARGE SCALE GENOMIC DNA]</scope>
</reference>